<keyword evidence="1" id="KW-0732">Signal</keyword>
<feature type="signal peptide" evidence="1">
    <location>
        <begin position="1"/>
        <end position="25"/>
    </location>
</feature>
<dbReference type="EMBL" id="FPBD01000002">
    <property type="protein sequence ID" value="SFT59123.1"/>
    <property type="molecule type" value="Genomic_DNA"/>
</dbReference>
<evidence type="ECO:0008006" key="4">
    <source>
        <dbReference type="Google" id="ProtNLM"/>
    </source>
</evidence>
<proteinExistence type="predicted"/>
<reference evidence="3" key="1">
    <citation type="submission" date="2016-10" db="EMBL/GenBank/DDBJ databases">
        <authorList>
            <person name="Varghese N."/>
            <person name="Submissions S."/>
        </authorList>
    </citation>
    <scope>NUCLEOTIDE SEQUENCE [LARGE SCALE GENOMIC DNA]</scope>
    <source>
        <strain evidence="3">DSM 17465</strain>
    </source>
</reference>
<evidence type="ECO:0000313" key="3">
    <source>
        <dbReference type="Proteomes" id="UP000183371"/>
    </source>
</evidence>
<name>A0A1I6Z905_9HYPH</name>
<sequence>MSKTLSPALAATLLSISLLANPTLAEPIEPVRENDPKILNRYLGLLDQAYPCDWKQAYDTLGNYRLQFSKNIEVLEFACSISPYNEAHVYVRVDSHKPQDAELLSFKRPQNEDSDDPHVVFNGVWDIKTGDLTSFMKGRGLGDCGTYEVHRFTPDGYPHLLEFRAKPECDGNYVQPEKYPVVFTQPQ</sequence>
<accession>A0A1I6Z905</accession>
<dbReference type="RefSeq" id="WP_054784918.1">
    <property type="nucleotide sequence ID" value="NZ_FPBD01000002.1"/>
</dbReference>
<dbReference type="InterPro" id="IPR009560">
    <property type="entry name" value="DUF1176"/>
</dbReference>
<organism evidence="2 3">
    <name type="scientific">Pseudovibrio denitrificans</name>
    <dbReference type="NCBI Taxonomy" id="258256"/>
    <lineage>
        <taxon>Bacteria</taxon>
        <taxon>Pseudomonadati</taxon>
        <taxon>Pseudomonadota</taxon>
        <taxon>Alphaproteobacteria</taxon>
        <taxon>Hyphomicrobiales</taxon>
        <taxon>Stappiaceae</taxon>
        <taxon>Pseudovibrio</taxon>
    </lineage>
</organism>
<evidence type="ECO:0000313" key="2">
    <source>
        <dbReference type="EMBL" id="SFT59123.1"/>
    </source>
</evidence>
<protein>
    <recommendedName>
        <fullName evidence="4">DUF1176 domain-containing protein</fullName>
    </recommendedName>
</protein>
<dbReference type="Pfam" id="PF06674">
    <property type="entry name" value="DUF1176"/>
    <property type="match status" value="1"/>
</dbReference>
<evidence type="ECO:0000256" key="1">
    <source>
        <dbReference type="SAM" id="SignalP"/>
    </source>
</evidence>
<keyword evidence="3" id="KW-1185">Reference proteome</keyword>
<gene>
    <name evidence="2" type="ORF">SAMN05444141_102158</name>
</gene>
<dbReference type="Proteomes" id="UP000183371">
    <property type="component" value="Unassembled WGS sequence"/>
</dbReference>
<feature type="chain" id="PRO_5010282378" description="DUF1176 domain-containing protein" evidence="1">
    <location>
        <begin position="26"/>
        <end position="187"/>
    </location>
</feature>
<dbReference type="AlphaFoldDB" id="A0A1I6Z905"/>